<comment type="caution">
    <text evidence="10">The sequence shown here is derived from an EMBL/GenBank/DDBJ whole genome shotgun (WGS) entry which is preliminary data.</text>
</comment>
<evidence type="ECO:0000313" key="11">
    <source>
        <dbReference type="Proteomes" id="UP000552864"/>
    </source>
</evidence>
<evidence type="ECO:0000256" key="4">
    <source>
        <dbReference type="ARBA" id="ARBA00022475"/>
    </source>
</evidence>
<dbReference type="RefSeq" id="WP_168737433.1">
    <property type="nucleotide sequence ID" value="NZ_JABAHZ010000001.1"/>
</dbReference>
<organism evidence="10 11">
    <name type="scientific">Chitinophaga eiseniae</name>
    <dbReference type="NCBI Taxonomy" id="634771"/>
    <lineage>
        <taxon>Bacteria</taxon>
        <taxon>Pseudomonadati</taxon>
        <taxon>Bacteroidota</taxon>
        <taxon>Chitinophagia</taxon>
        <taxon>Chitinophagales</taxon>
        <taxon>Chitinophagaceae</taxon>
        <taxon>Chitinophaga</taxon>
    </lineage>
</organism>
<proteinExistence type="inferred from homology"/>
<dbReference type="InterPro" id="IPR051449">
    <property type="entry name" value="ABC-2_transporter_component"/>
</dbReference>
<evidence type="ECO:0000256" key="8">
    <source>
        <dbReference type="SAM" id="Phobius"/>
    </source>
</evidence>
<accession>A0A847SKK5</accession>
<dbReference type="Gene3D" id="3.40.1710.10">
    <property type="entry name" value="abc type-2 transporter like domain"/>
    <property type="match status" value="1"/>
</dbReference>
<feature type="domain" description="ABC transmembrane type-2" evidence="9">
    <location>
        <begin position="119"/>
        <end position="352"/>
    </location>
</feature>
<keyword evidence="4" id="KW-1003">Cell membrane</keyword>
<dbReference type="GO" id="GO:0005886">
    <property type="term" value="C:plasma membrane"/>
    <property type="evidence" value="ECO:0007669"/>
    <property type="project" value="UniProtKB-SubCell"/>
</dbReference>
<dbReference type="Proteomes" id="UP000552864">
    <property type="component" value="Unassembled WGS sequence"/>
</dbReference>
<feature type="transmembrane region" description="Helical" evidence="8">
    <location>
        <begin position="21"/>
        <end position="40"/>
    </location>
</feature>
<dbReference type="InterPro" id="IPR047817">
    <property type="entry name" value="ABC2_TM_bact-type"/>
</dbReference>
<sequence length="352" mass="39412">MFSFFVLLKKEIKLIRRDSKAFLLLFVLSISLVIIFGYVLRSDLHDLKIAICDENNSLHSQRLSAKIGASKLFRVINIGPSQIEASLQTDVKAVVVIPPDFTSGNKVQIICDATDPNLATTASSYLNKIISEYYNSSENEEHYTSKMLYNPTLNAGLLNIPGVISLIIMLICVMTSSVQSVKEKEFHTIETLKLTNVPKLIIYSSKLLPYFFISFIQITATLAISIILWGFPFSPENILPLIILSSIYIITCLSVGLLISVFTQNQFDAQLVSLMAMIIPTALFTGFIFPLENMPLPLQYLSTIVPSRWYYSGLLDILVRGGGIQSAWKYIFIMMLMSALLNLISIKKIKSL</sequence>
<dbReference type="Pfam" id="PF12698">
    <property type="entry name" value="ABC2_membrane_3"/>
    <property type="match status" value="1"/>
</dbReference>
<dbReference type="PANTHER" id="PTHR30294">
    <property type="entry name" value="MEMBRANE COMPONENT OF ABC TRANSPORTER YHHJ-RELATED"/>
    <property type="match status" value="1"/>
</dbReference>
<comment type="similarity">
    <text evidence="2">Belongs to the ABC-2 integral membrane protein family.</text>
</comment>
<feature type="transmembrane region" description="Helical" evidence="8">
    <location>
        <begin position="238"/>
        <end position="259"/>
    </location>
</feature>
<feature type="transmembrane region" description="Helical" evidence="8">
    <location>
        <begin position="155"/>
        <end position="174"/>
    </location>
</feature>
<feature type="transmembrane region" description="Helical" evidence="8">
    <location>
        <begin position="271"/>
        <end position="291"/>
    </location>
</feature>
<dbReference type="PANTHER" id="PTHR30294:SF29">
    <property type="entry name" value="MULTIDRUG ABC TRANSPORTER PERMEASE YBHS-RELATED"/>
    <property type="match status" value="1"/>
</dbReference>
<keyword evidence="7 8" id="KW-0472">Membrane</keyword>
<dbReference type="AlphaFoldDB" id="A0A847SKK5"/>
<evidence type="ECO:0000256" key="3">
    <source>
        <dbReference type="ARBA" id="ARBA00022448"/>
    </source>
</evidence>
<keyword evidence="3" id="KW-0813">Transport</keyword>
<evidence type="ECO:0000313" key="10">
    <source>
        <dbReference type="EMBL" id="NLR78078.1"/>
    </source>
</evidence>
<protein>
    <submittedName>
        <fullName evidence="10">ABC transporter permease</fullName>
    </submittedName>
</protein>
<comment type="subcellular location">
    <subcellularLocation>
        <location evidence="1">Cell membrane</location>
        <topology evidence="1">Multi-pass membrane protein</topology>
    </subcellularLocation>
</comment>
<keyword evidence="11" id="KW-1185">Reference proteome</keyword>
<evidence type="ECO:0000256" key="2">
    <source>
        <dbReference type="ARBA" id="ARBA00007783"/>
    </source>
</evidence>
<dbReference type="EMBL" id="JABAHZ010000001">
    <property type="protein sequence ID" value="NLR78078.1"/>
    <property type="molecule type" value="Genomic_DNA"/>
</dbReference>
<name>A0A847SKK5_9BACT</name>
<reference evidence="10 11" key="1">
    <citation type="submission" date="2020-04" db="EMBL/GenBank/DDBJ databases">
        <authorList>
            <person name="Yin C."/>
        </authorList>
    </citation>
    <scope>NUCLEOTIDE SEQUENCE [LARGE SCALE GENOMIC DNA]</scope>
    <source>
        <strain evidence="10 11">Ak56</strain>
    </source>
</reference>
<evidence type="ECO:0000259" key="9">
    <source>
        <dbReference type="PROSITE" id="PS51012"/>
    </source>
</evidence>
<keyword evidence="5 8" id="KW-0812">Transmembrane</keyword>
<feature type="transmembrane region" description="Helical" evidence="8">
    <location>
        <begin position="327"/>
        <end position="346"/>
    </location>
</feature>
<evidence type="ECO:0000256" key="5">
    <source>
        <dbReference type="ARBA" id="ARBA00022692"/>
    </source>
</evidence>
<evidence type="ECO:0000256" key="6">
    <source>
        <dbReference type="ARBA" id="ARBA00022989"/>
    </source>
</evidence>
<evidence type="ECO:0000256" key="7">
    <source>
        <dbReference type="ARBA" id="ARBA00023136"/>
    </source>
</evidence>
<dbReference type="InterPro" id="IPR013525">
    <property type="entry name" value="ABC2_TM"/>
</dbReference>
<feature type="transmembrane region" description="Helical" evidence="8">
    <location>
        <begin position="207"/>
        <end position="232"/>
    </location>
</feature>
<keyword evidence="6 8" id="KW-1133">Transmembrane helix</keyword>
<dbReference type="GO" id="GO:0140359">
    <property type="term" value="F:ABC-type transporter activity"/>
    <property type="evidence" value="ECO:0007669"/>
    <property type="project" value="InterPro"/>
</dbReference>
<evidence type="ECO:0000256" key="1">
    <source>
        <dbReference type="ARBA" id="ARBA00004651"/>
    </source>
</evidence>
<gene>
    <name evidence="10" type="ORF">HGH91_05545</name>
</gene>
<dbReference type="PROSITE" id="PS51012">
    <property type="entry name" value="ABC_TM2"/>
    <property type="match status" value="1"/>
</dbReference>